<dbReference type="SUPFAM" id="SSF48576">
    <property type="entry name" value="Terpenoid synthases"/>
    <property type="match status" value="1"/>
</dbReference>
<dbReference type="GO" id="GO:0045338">
    <property type="term" value="P:farnesyl diphosphate metabolic process"/>
    <property type="evidence" value="ECO:0007669"/>
    <property type="project" value="InterPro"/>
</dbReference>
<dbReference type="Gene3D" id="1.10.600.10">
    <property type="entry name" value="Farnesyl Diphosphate Synthase"/>
    <property type="match status" value="1"/>
</dbReference>
<proteinExistence type="predicted"/>
<sequence length="344" mass="38385">MHTGSARGLAEDRRYARRTLPRVSRTFALNIRVLGGTLGEAVRTGYLLCRAADTLEDAWPGPGAGRRFATFQSALVGDDSAALALATEAQALGGGAELDLVAHLPRVLRVLRALPEEPRGFVVEGVRTLASGMSRYATRAASREGAAYLDDEAELEDYCWVVAGCVGVMLTRLYAYAYRLPDDARQKKRLELAPVVGRALQLTNILLDWPSDLRRGRCYLPATWLAEQGLRPADLVERDRPGVRALAARLERKGVEALLGVPDYLDLVPSRHLRYRLFCLWPAVWAVRSLRHARRDRQFPWGPRRPRLPRQEIYSTTFRSLVTAGRGPNLRGELRLIPLESRTV</sequence>
<dbReference type="SFLD" id="SFLDS00005">
    <property type="entry name" value="Isoprenoid_Synthase_Type_I"/>
    <property type="match status" value="1"/>
</dbReference>
<dbReference type="InterPro" id="IPR008949">
    <property type="entry name" value="Isoprenoid_synthase_dom_sf"/>
</dbReference>
<dbReference type="InterPro" id="IPR044844">
    <property type="entry name" value="Trans_IPPS_euk-type"/>
</dbReference>
<name>A0A538UAQ3_UNCEI</name>
<organism evidence="1 2">
    <name type="scientific">Eiseniibacteriota bacterium</name>
    <dbReference type="NCBI Taxonomy" id="2212470"/>
    <lineage>
        <taxon>Bacteria</taxon>
        <taxon>Candidatus Eiseniibacteriota</taxon>
    </lineage>
</organism>
<protein>
    <recommendedName>
        <fullName evidence="3">Squalene/phytoene synthase family protein</fullName>
    </recommendedName>
</protein>
<evidence type="ECO:0000313" key="1">
    <source>
        <dbReference type="EMBL" id="TMQ72988.1"/>
    </source>
</evidence>
<dbReference type="AlphaFoldDB" id="A0A538UAQ3"/>
<dbReference type="EMBL" id="VBPA01000028">
    <property type="protein sequence ID" value="TMQ72988.1"/>
    <property type="molecule type" value="Genomic_DNA"/>
</dbReference>
<dbReference type="Proteomes" id="UP000319836">
    <property type="component" value="Unassembled WGS sequence"/>
</dbReference>
<accession>A0A538UAQ3</accession>
<dbReference type="PANTHER" id="PTHR11626:SF2">
    <property type="entry name" value="SQUALENE SYNTHASE"/>
    <property type="match status" value="1"/>
</dbReference>
<dbReference type="Pfam" id="PF00494">
    <property type="entry name" value="SQS_PSY"/>
    <property type="match status" value="1"/>
</dbReference>
<dbReference type="GO" id="GO:0051996">
    <property type="term" value="F:squalene synthase [NAD(P)H] activity"/>
    <property type="evidence" value="ECO:0007669"/>
    <property type="project" value="InterPro"/>
</dbReference>
<dbReference type="PANTHER" id="PTHR11626">
    <property type="entry name" value="FARNESYL-DIPHOSPHATE FARNESYLTRANSFERASE"/>
    <property type="match status" value="1"/>
</dbReference>
<dbReference type="SFLD" id="SFLDG01018">
    <property type="entry name" value="Squalene/Phytoene_Synthase_Lik"/>
    <property type="match status" value="1"/>
</dbReference>
<comment type="caution">
    <text evidence="1">The sequence shown here is derived from an EMBL/GenBank/DDBJ whole genome shotgun (WGS) entry which is preliminary data.</text>
</comment>
<dbReference type="InterPro" id="IPR002060">
    <property type="entry name" value="Squ/phyt_synthse"/>
</dbReference>
<evidence type="ECO:0008006" key="3">
    <source>
        <dbReference type="Google" id="ProtNLM"/>
    </source>
</evidence>
<reference evidence="1 2" key="1">
    <citation type="journal article" date="2019" name="Nat. Microbiol.">
        <title>Mediterranean grassland soil C-N compound turnover is dependent on rainfall and depth, and is mediated by genomically divergent microorganisms.</title>
        <authorList>
            <person name="Diamond S."/>
            <person name="Andeer P.F."/>
            <person name="Li Z."/>
            <person name="Crits-Christoph A."/>
            <person name="Burstein D."/>
            <person name="Anantharaman K."/>
            <person name="Lane K.R."/>
            <person name="Thomas B.C."/>
            <person name="Pan C."/>
            <person name="Northen T.R."/>
            <person name="Banfield J.F."/>
        </authorList>
    </citation>
    <scope>NUCLEOTIDE SEQUENCE [LARGE SCALE GENOMIC DNA]</scope>
    <source>
        <strain evidence="1">WS_10</strain>
    </source>
</reference>
<gene>
    <name evidence="1" type="ORF">E6K80_01265</name>
</gene>
<evidence type="ECO:0000313" key="2">
    <source>
        <dbReference type="Proteomes" id="UP000319836"/>
    </source>
</evidence>